<dbReference type="Pfam" id="PF01431">
    <property type="entry name" value="Peptidase_M13"/>
    <property type="match status" value="1"/>
</dbReference>
<evidence type="ECO:0000313" key="3">
    <source>
        <dbReference type="Proteomes" id="UP000038045"/>
    </source>
</evidence>
<feature type="chain" id="PRO_5005891725" evidence="1">
    <location>
        <begin position="22"/>
        <end position="413"/>
    </location>
</feature>
<keyword evidence="1" id="KW-0732">Signal</keyword>
<evidence type="ECO:0000313" key="4">
    <source>
        <dbReference type="WBParaSite" id="PTRK_0000743000.1"/>
    </source>
</evidence>
<dbReference type="SUPFAM" id="SSF55486">
    <property type="entry name" value="Metalloproteases ('zincins'), catalytic domain"/>
    <property type="match status" value="2"/>
</dbReference>
<proteinExistence type="predicted"/>
<dbReference type="WBParaSite" id="PTRK_0000743000.1">
    <property type="protein sequence ID" value="PTRK_0000743000.1"/>
    <property type="gene ID" value="PTRK_0000743000"/>
</dbReference>
<sequence length="413" mass="48769">MNIFLTILLILNLHIAQIVESHVNLYYDEEFTLNTLNEHIDWEVDPCDDFHEFVCGTFFKNNFNGTNSISYNSEGILRESYYNSEIISVALEKEKSVKKVADIHNYFANYNDALMSDVELYLEYLYSYVNLYIKLNYFLKYNNITFALKFAQKVFRDVEIETKLLIKEKDWLDKETKEMLLEKLKTLVFNYDIYKVIANKEYFDYCIDDIPFDSSKHPRKVVMDIRNHIFKWDYFLDDAGVIGHEILHAFDRRGRTFDQYGNLKNLTTEKSDKEFQMRERCLIYQYGNQTIEDIDKKVNGTATLDENLGDNGAIKLAYRAYLKYVKRLNYKMKPLKGKKELSPNQLFFVGGGKFWCLKYSQKLLSEIAEGPHAPVKIRLNTYVSNFKPFAKAFNCKIGTPMNPKNKCEVWKHK</sequence>
<dbReference type="PANTHER" id="PTHR11733:SF164">
    <property type="entry name" value="NEPRILYSIN"/>
    <property type="match status" value="1"/>
</dbReference>
<dbReference type="Proteomes" id="UP000038045">
    <property type="component" value="Unplaced"/>
</dbReference>
<dbReference type="AlphaFoldDB" id="A0A0N4ZHN4"/>
<dbReference type="GO" id="GO:0004222">
    <property type="term" value="F:metalloendopeptidase activity"/>
    <property type="evidence" value="ECO:0007669"/>
    <property type="project" value="InterPro"/>
</dbReference>
<evidence type="ECO:0000256" key="1">
    <source>
        <dbReference type="SAM" id="SignalP"/>
    </source>
</evidence>
<dbReference type="PROSITE" id="PS51885">
    <property type="entry name" value="NEPRILYSIN"/>
    <property type="match status" value="1"/>
</dbReference>
<reference evidence="4" key="1">
    <citation type="submission" date="2017-02" db="UniProtKB">
        <authorList>
            <consortium name="WormBaseParasite"/>
        </authorList>
    </citation>
    <scope>IDENTIFICATION</scope>
</reference>
<dbReference type="GO" id="GO:0016485">
    <property type="term" value="P:protein processing"/>
    <property type="evidence" value="ECO:0007669"/>
    <property type="project" value="TreeGrafter"/>
</dbReference>
<dbReference type="Gene3D" id="3.40.390.10">
    <property type="entry name" value="Collagenase (Catalytic Domain)"/>
    <property type="match status" value="1"/>
</dbReference>
<dbReference type="STRING" id="131310.A0A0N4ZHN4"/>
<evidence type="ECO:0000259" key="2">
    <source>
        <dbReference type="Pfam" id="PF01431"/>
    </source>
</evidence>
<feature type="domain" description="Peptidase M13 C-terminal" evidence="2">
    <location>
        <begin position="241"/>
        <end position="409"/>
    </location>
</feature>
<feature type="signal peptide" evidence="1">
    <location>
        <begin position="1"/>
        <end position="21"/>
    </location>
</feature>
<protein>
    <submittedName>
        <fullName evidence="4">Peptidase_M13 domain-containing protein</fullName>
    </submittedName>
</protein>
<keyword evidence="3" id="KW-1185">Reference proteome</keyword>
<dbReference type="GO" id="GO:0005886">
    <property type="term" value="C:plasma membrane"/>
    <property type="evidence" value="ECO:0007669"/>
    <property type="project" value="TreeGrafter"/>
</dbReference>
<dbReference type="PANTHER" id="PTHR11733">
    <property type="entry name" value="ZINC METALLOPROTEASE FAMILY M13 NEPRILYSIN-RELATED"/>
    <property type="match status" value="1"/>
</dbReference>
<accession>A0A0N4ZHN4</accession>
<dbReference type="InterPro" id="IPR000718">
    <property type="entry name" value="Peptidase_M13"/>
</dbReference>
<organism evidence="3 4">
    <name type="scientific">Parastrongyloides trichosuri</name>
    <name type="common">Possum-specific nematode worm</name>
    <dbReference type="NCBI Taxonomy" id="131310"/>
    <lineage>
        <taxon>Eukaryota</taxon>
        <taxon>Metazoa</taxon>
        <taxon>Ecdysozoa</taxon>
        <taxon>Nematoda</taxon>
        <taxon>Chromadorea</taxon>
        <taxon>Rhabditida</taxon>
        <taxon>Tylenchina</taxon>
        <taxon>Panagrolaimomorpha</taxon>
        <taxon>Strongyloidoidea</taxon>
        <taxon>Strongyloididae</taxon>
        <taxon>Parastrongyloides</taxon>
    </lineage>
</organism>
<dbReference type="InterPro" id="IPR018497">
    <property type="entry name" value="Peptidase_M13_C"/>
</dbReference>
<dbReference type="InterPro" id="IPR024079">
    <property type="entry name" value="MetalloPept_cat_dom_sf"/>
</dbReference>
<name>A0A0N4ZHN4_PARTI</name>